<protein>
    <submittedName>
        <fullName evidence="1">Uncharacterized protein</fullName>
    </submittedName>
</protein>
<keyword evidence="2" id="KW-1185">Reference proteome</keyword>
<reference evidence="1 2" key="1">
    <citation type="journal article" date="2019" name="Nat. Ecol. Evol.">
        <title>Megaphylogeny resolves global patterns of mushroom evolution.</title>
        <authorList>
            <person name="Varga T."/>
            <person name="Krizsan K."/>
            <person name="Foldi C."/>
            <person name="Dima B."/>
            <person name="Sanchez-Garcia M."/>
            <person name="Sanchez-Ramirez S."/>
            <person name="Szollosi G.J."/>
            <person name="Szarkandi J.G."/>
            <person name="Papp V."/>
            <person name="Albert L."/>
            <person name="Andreopoulos W."/>
            <person name="Angelini C."/>
            <person name="Antonin V."/>
            <person name="Barry K.W."/>
            <person name="Bougher N.L."/>
            <person name="Buchanan P."/>
            <person name="Buyck B."/>
            <person name="Bense V."/>
            <person name="Catcheside P."/>
            <person name="Chovatia M."/>
            <person name="Cooper J."/>
            <person name="Damon W."/>
            <person name="Desjardin D."/>
            <person name="Finy P."/>
            <person name="Geml J."/>
            <person name="Haridas S."/>
            <person name="Hughes K."/>
            <person name="Justo A."/>
            <person name="Karasinski D."/>
            <person name="Kautmanova I."/>
            <person name="Kiss B."/>
            <person name="Kocsube S."/>
            <person name="Kotiranta H."/>
            <person name="LaButti K.M."/>
            <person name="Lechner B.E."/>
            <person name="Liimatainen K."/>
            <person name="Lipzen A."/>
            <person name="Lukacs Z."/>
            <person name="Mihaltcheva S."/>
            <person name="Morgado L.N."/>
            <person name="Niskanen T."/>
            <person name="Noordeloos M.E."/>
            <person name="Ohm R.A."/>
            <person name="Ortiz-Santana B."/>
            <person name="Ovrebo C."/>
            <person name="Racz N."/>
            <person name="Riley R."/>
            <person name="Savchenko A."/>
            <person name="Shiryaev A."/>
            <person name="Soop K."/>
            <person name="Spirin V."/>
            <person name="Szebenyi C."/>
            <person name="Tomsovsky M."/>
            <person name="Tulloss R.E."/>
            <person name="Uehling J."/>
            <person name="Grigoriev I.V."/>
            <person name="Vagvolgyi C."/>
            <person name="Papp T."/>
            <person name="Martin F.M."/>
            <person name="Miettinen O."/>
            <person name="Hibbett D.S."/>
            <person name="Nagy L.G."/>
        </authorList>
    </citation>
    <scope>NUCLEOTIDE SEQUENCE [LARGE SCALE GENOMIC DNA]</scope>
    <source>
        <strain evidence="1 2">NL-1719</strain>
    </source>
</reference>
<gene>
    <name evidence="1" type="ORF">BDN72DRAFT_24334</name>
</gene>
<sequence length="349" mass="38760">MLSAILDWNEQRNQQSVLLLQSSGTQSAIPLLRHITKRVPPSGETLPQVVVVSLLYQPTLLAQLPVDGTISIYDWTARVLGYSDDQGSISEELLRIVSEVPKGVSLDFIIDSVDTLLADIESVSQTYKLLRQILLSIQARSKPSRLVLHLSGDSPLVPLLVQPSFCAVPLAHAIAHPPALLNHIFDTYLVGPPPFSPPEKFWGVFSPVVERRAEVHGLVYGSRGIGFNHEEMVVEIVTRGNLNGARRDKNVSRILEGWSIEESRRCELEDLKACKAIWSKKVLDVPSTETHHAVPFNLNLTDSQQHSRAQVPLPYAHEGKQKEVQSTILYDPDSADDIDDDDPDEDLNI</sequence>
<proteinExistence type="predicted"/>
<accession>A0ACD3BG83</accession>
<evidence type="ECO:0000313" key="2">
    <source>
        <dbReference type="Proteomes" id="UP000308600"/>
    </source>
</evidence>
<dbReference type="Proteomes" id="UP000308600">
    <property type="component" value="Unassembled WGS sequence"/>
</dbReference>
<name>A0ACD3BG83_9AGAR</name>
<dbReference type="EMBL" id="ML208259">
    <property type="protein sequence ID" value="TFK77049.1"/>
    <property type="molecule type" value="Genomic_DNA"/>
</dbReference>
<organism evidence="1 2">
    <name type="scientific">Pluteus cervinus</name>
    <dbReference type="NCBI Taxonomy" id="181527"/>
    <lineage>
        <taxon>Eukaryota</taxon>
        <taxon>Fungi</taxon>
        <taxon>Dikarya</taxon>
        <taxon>Basidiomycota</taxon>
        <taxon>Agaricomycotina</taxon>
        <taxon>Agaricomycetes</taxon>
        <taxon>Agaricomycetidae</taxon>
        <taxon>Agaricales</taxon>
        <taxon>Pluteineae</taxon>
        <taxon>Pluteaceae</taxon>
        <taxon>Pluteus</taxon>
    </lineage>
</organism>
<evidence type="ECO:0000313" key="1">
    <source>
        <dbReference type="EMBL" id="TFK77049.1"/>
    </source>
</evidence>